<dbReference type="RefSeq" id="WP_193808555.1">
    <property type="nucleotide sequence ID" value="NZ_CP087714.1"/>
</dbReference>
<sequence length="536" mass="62211">MVDSQKLLIIGLDGATWDILIPLINQKKLPTLEELLRNGSYGVLESTIPPVTGGAWLSLATGKTPGKTGVIDFLNRKDEGYKLHPATSSDFKGHSFWDYLSKANKKVGIFNYPMLFPPYKVNGFMISGLGSSPDDEVSYPQSLKKELEKIESPYEIYVDYHNKKYENLDLFIYDLNEFLSKFEKWVQYLVENEEWDLLFLVFSVTDWMQHIIWRHIDENHPMFDPETSPRYKDEFVKFWQRIDRILGNILNMLSEDTIVFLASDHGFGPNDQTFNLAKWLVSKGYMVRIRDVKKFIKKYAYKIATIVAKTPVRRLFSAETRKSVGDALKTSIVDEIDIEKSKAFCLRHTIPFGAIYINANSEKERDEIKARLIHDLKNLSKDIGKEVEVQIYEPKRLYSGEKVNLLPDIIFTINDWRCVIIEDNFDRPLFEEKPFSTRHTGAHRLNGIFLAYGLGIKKGHKIERAKIYDIAPTILHIFGLPIPNDMDGRVLMEIFEEDSELAKREPKYINPSYYERKQEDEKLKKAIKSLKLKGRI</sequence>
<dbReference type="PANTHER" id="PTHR10151:SF120">
    <property type="entry name" value="BIS(5'-ADENOSYL)-TRIPHOSPHATASE"/>
    <property type="match status" value="1"/>
</dbReference>
<accession>A0ABZ3H3A3</accession>
<dbReference type="SUPFAM" id="SSF53649">
    <property type="entry name" value="Alkaline phosphatase-like"/>
    <property type="match status" value="1"/>
</dbReference>
<dbReference type="InterPro" id="IPR017850">
    <property type="entry name" value="Alkaline_phosphatase_core_sf"/>
</dbReference>
<evidence type="ECO:0000313" key="2">
    <source>
        <dbReference type="Proteomes" id="UP001492541"/>
    </source>
</evidence>
<evidence type="ECO:0000313" key="1">
    <source>
        <dbReference type="EMBL" id="XAT63917.1"/>
    </source>
</evidence>
<dbReference type="Pfam" id="PF01663">
    <property type="entry name" value="Phosphodiest"/>
    <property type="match status" value="1"/>
</dbReference>
<keyword evidence="2" id="KW-1185">Reference proteome</keyword>
<organism evidence="1 2">
    <name type="scientific">Geoglobus acetivorans</name>
    <dbReference type="NCBI Taxonomy" id="565033"/>
    <lineage>
        <taxon>Archaea</taxon>
        <taxon>Methanobacteriati</taxon>
        <taxon>Methanobacteriota</taxon>
        <taxon>Archaeoglobi</taxon>
        <taxon>Archaeoglobales</taxon>
        <taxon>Archaeoglobaceae</taxon>
        <taxon>Geoglobus</taxon>
    </lineage>
</organism>
<protein>
    <submittedName>
        <fullName evidence="1">Alkaline phosphatase family protein</fullName>
    </submittedName>
</protein>
<reference evidence="1 2" key="1">
    <citation type="submission" date="2021-11" db="EMBL/GenBank/DDBJ databases">
        <title>Whole genome of Geoglobus acetivorans.</title>
        <authorList>
            <person name="Liu D."/>
        </authorList>
    </citation>
    <scope>NUCLEOTIDE SEQUENCE [LARGE SCALE GENOMIC DNA]</scope>
    <source>
        <strain evidence="1 2">SBH6</strain>
    </source>
</reference>
<name>A0ABZ3H3A3_GEOAI</name>
<dbReference type="GeneID" id="90448159"/>
<dbReference type="Proteomes" id="UP001492541">
    <property type="component" value="Chromosome"/>
</dbReference>
<dbReference type="PANTHER" id="PTHR10151">
    <property type="entry name" value="ECTONUCLEOTIDE PYROPHOSPHATASE/PHOSPHODIESTERASE"/>
    <property type="match status" value="1"/>
</dbReference>
<dbReference type="Gene3D" id="3.40.720.10">
    <property type="entry name" value="Alkaline Phosphatase, subunit A"/>
    <property type="match status" value="2"/>
</dbReference>
<dbReference type="EMBL" id="CP087714">
    <property type="protein sequence ID" value="XAT63917.1"/>
    <property type="molecule type" value="Genomic_DNA"/>
</dbReference>
<gene>
    <name evidence="1" type="ORF">LPQ35_00705</name>
</gene>
<proteinExistence type="predicted"/>
<dbReference type="InterPro" id="IPR002591">
    <property type="entry name" value="Phosphodiest/P_Trfase"/>
</dbReference>